<feature type="domain" description="MobA-like NTP transferase" evidence="1">
    <location>
        <begin position="4"/>
        <end position="177"/>
    </location>
</feature>
<dbReference type="PANTHER" id="PTHR43777">
    <property type="entry name" value="MOLYBDENUM COFACTOR CYTIDYLYLTRANSFERASE"/>
    <property type="match status" value="1"/>
</dbReference>
<proteinExistence type="predicted"/>
<dbReference type="AlphaFoldDB" id="A0A399E3S5"/>
<gene>
    <name evidence="2" type="primary">pucB</name>
    <name evidence="2" type="ORF">Mcate_00363</name>
</gene>
<evidence type="ECO:0000313" key="2">
    <source>
        <dbReference type="EMBL" id="RIH79367.1"/>
    </source>
</evidence>
<protein>
    <submittedName>
        <fullName evidence="2">Purine catabolism protein PucB</fullName>
    </submittedName>
</protein>
<dbReference type="SUPFAM" id="SSF53448">
    <property type="entry name" value="Nucleotide-diphospho-sugar transferases"/>
    <property type="match status" value="1"/>
</dbReference>
<dbReference type="RefSeq" id="WP_027887918.1">
    <property type="nucleotide sequence ID" value="NZ_JBHSXZ010000009.1"/>
</dbReference>
<evidence type="ECO:0000259" key="1">
    <source>
        <dbReference type="Pfam" id="PF12804"/>
    </source>
</evidence>
<comment type="caution">
    <text evidence="2">The sequence shown here is derived from an EMBL/GenBank/DDBJ whole genome shotgun (WGS) entry which is preliminary data.</text>
</comment>
<dbReference type="InterPro" id="IPR025877">
    <property type="entry name" value="MobA-like_NTP_Trfase"/>
</dbReference>
<dbReference type="GO" id="GO:0016779">
    <property type="term" value="F:nucleotidyltransferase activity"/>
    <property type="evidence" value="ECO:0007669"/>
    <property type="project" value="UniProtKB-ARBA"/>
</dbReference>
<sequence length="297" mass="32320">MVDAIVLSAGRASRFGVPKMLLPAGEGHVLLTRVLERAACVVDGRIAVVVGRASQVTRYVVERWVATSGGRRGARVRAVLNRHYRYGQSTSLKAGVRALPDAAGVLVFLADMPALEPKRLEQLREAIQARAPRSVAVAASLQGQVLPPVYLSAQLFPEIQKLRGDQGARAILRAYEERVERVEWGAGPWFADVDDWPTYRHLAQQQGWALEQAVPLPRRPMAQAQAKALVDAALAGREVPWLAPGLLLLPFPDEACWFDLTPPYRGVGGLVMGRANTPEAYLHLLRRAALAALALGV</sequence>
<evidence type="ECO:0000313" key="3">
    <source>
        <dbReference type="Proteomes" id="UP000266089"/>
    </source>
</evidence>
<reference evidence="2 3" key="1">
    <citation type="submission" date="2018-08" db="EMBL/GenBank/DDBJ databases">
        <title>Meiothermus cateniformans JCM 15151 genome sequencing project.</title>
        <authorList>
            <person name="Da Costa M.S."/>
            <person name="Albuquerque L."/>
            <person name="Raposo P."/>
            <person name="Froufe H.J.C."/>
            <person name="Barroso C.S."/>
            <person name="Egas C."/>
        </authorList>
    </citation>
    <scope>NUCLEOTIDE SEQUENCE [LARGE SCALE GENOMIC DNA]</scope>
    <source>
        <strain evidence="2 3">JCM 15151</strain>
    </source>
</reference>
<dbReference type="OrthoDB" id="285216at2"/>
<organism evidence="2 3">
    <name type="scientific">Meiothermus taiwanensis</name>
    <dbReference type="NCBI Taxonomy" id="172827"/>
    <lineage>
        <taxon>Bacteria</taxon>
        <taxon>Thermotogati</taxon>
        <taxon>Deinococcota</taxon>
        <taxon>Deinococci</taxon>
        <taxon>Thermales</taxon>
        <taxon>Thermaceae</taxon>
        <taxon>Meiothermus</taxon>
    </lineage>
</organism>
<dbReference type="CDD" id="cd04182">
    <property type="entry name" value="GT_2_like_f"/>
    <property type="match status" value="1"/>
</dbReference>
<dbReference type="Pfam" id="PF12804">
    <property type="entry name" value="NTP_transf_3"/>
    <property type="match status" value="1"/>
</dbReference>
<dbReference type="PANTHER" id="PTHR43777:SF1">
    <property type="entry name" value="MOLYBDENUM COFACTOR CYTIDYLYLTRANSFERASE"/>
    <property type="match status" value="1"/>
</dbReference>
<name>A0A399E3S5_9DEIN</name>
<dbReference type="Proteomes" id="UP000266089">
    <property type="component" value="Unassembled WGS sequence"/>
</dbReference>
<dbReference type="InterPro" id="IPR029044">
    <property type="entry name" value="Nucleotide-diphossugar_trans"/>
</dbReference>
<dbReference type="EMBL" id="QWKX01000006">
    <property type="protein sequence ID" value="RIH79367.1"/>
    <property type="molecule type" value="Genomic_DNA"/>
</dbReference>
<dbReference type="Gene3D" id="3.90.550.10">
    <property type="entry name" value="Spore Coat Polysaccharide Biosynthesis Protein SpsA, Chain A"/>
    <property type="match status" value="1"/>
</dbReference>
<accession>A0A399E3S5</accession>